<name>A0A8J3SE14_PLARO</name>
<dbReference type="Pfam" id="PF04672">
    <property type="entry name" value="Methyltransf_19"/>
    <property type="match status" value="1"/>
</dbReference>
<organism evidence="2 3">
    <name type="scientific">Planobispora rosea</name>
    <dbReference type="NCBI Taxonomy" id="35762"/>
    <lineage>
        <taxon>Bacteria</taxon>
        <taxon>Bacillati</taxon>
        <taxon>Actinomycetota</taxon>
        <taxon>Actinomycetes</taxon>
        <taxon>Streptosporangiales</taxon>
        <taxon>Streptosporangiaceae</taxon>
        <taxon>Planobispora</taxon>
    </lineage>
</organism>
<dbReference type="AlphaFoldDB" id="A0A8J3SE14"/>
<keyword evidence="3" id="KW-1185">Reference proteome</keyword>
<dbReference type="InterPro" id="IPR006764">
    <property type="entry name" value="SAM_dep_MeTrfase_SAV2177_type"/>
</dbReference>
<dbReference type="EMBL" id="BOOI01000071">
    <property type="protein sequence ID" value="GIH88018.1"/>
    <property type="molecule type" value="Genomic_DNA"/>
</dbReference>
<dbReference type="Proteomes" id="UP000655044">
    <property type="component" value="Unassembled WGS sequence"/>
</dbReference>
<evidence type="ECO:0008006" key="4">
    <source>
        <dbReference type="Google" id="ProtNLM"/>
    </source>
</evidence>
<evidence type="ECO:0000313" key="2">
    <source>
        <dbReference type="EMBL" id="GIH88018.1"/>
    </source>
</evidence>
<gene>
    <name evidence="2" type="ORF">Pro02_64260</name>
</gene>
<sequence length="274" mass="30055">MTALSGDDPRITLEVDPNKSTPHGVVDRVTGGSHHTAADEAVADPILAAYPEVAKTALDDRQFVTRVVTHLAQLGIDRFVSLGYRLPADTEVHHVAQPINPRARVVYVSNDAAVNRQAAGLINAGQRIAYINGDLRTPQTILTHRDLRRLIGFTQPVGVLFYGSLNYIPDEDNPWGLVHSLLHDLPAGSYAAFSHVTADDIDPGLHAKITEVYAELDSRFYSRSRDEFAHFIPGGWTLQPPGITYTRDWSVAGDEPPADLSRVMYAWCALALKT</sequence>
<dbReference type="RefSeq" id="WP_189243713.1">
    <property type="nucleotide sequence ID" value="NZ_BMQP01000047.1"/>
</dbReference>
<reference evidence="2" key="1">
    <citation type="submission" date="2021-01" db="EMBL/GenBank/DDBJ databases">
        <title>Whole genome shotgun sequence of Planobispora rosea NBRC 15558.</title>
        <authorList>
            <person name="Komaki H."/>
            <person name="Tamura T."/>
        </authorList>
    </citation>
    <scope>NUCLEOTIDE SEQUENCE</scope>
    <source>
        <strain evidence="2">NBRC 15558</strain>
    </source>
</reference>
<dbReference type="InterPro" id="IPR029063">
    <property type="entry name" value="SAM-dependent_MTases_sf"/>
</dbReference>
<evidence type="ECO:0000313" key="3">
    <source>
        <dbReference type="Proteomes" id="UP000655044"/>
    </source>
</evidence>
<dbReference type="Gene3D" id="3.40.50.150">
    <property type="entry name" value="Vaccinia Virus protein VP39"/>
    <property type="match status" value="1"/>
</dbReference>
<dbReference type="SUPFAM" id="SSF53335">
    <property type="entry name" value="S-adenosyl-L-methionine-dependent methyltransferases"/>
    <property type="match status" value="1"/>
</dbReference>
<comment type="caution">
    <text evidence="2">The sequence shown here is derived from an EMBL/GenBank/DDBJ whole genome shotgun (WGS) entry which is preliminary data.</text>
</comment>
<proteinExistence type="predicted"/>
<accession>A0A8J3SE14</accession>
<evidence type="ECO:0000256" key="1">
    <source>
        <dbReference type="SAM" id="MobiDB-lite"/>
    </source>
</evidence>
<feature type="compositionally biased region" description="Basic and acidic residues" evidence="1">
    <location>
        <begin position="7"/>
        <end position="17"/>
    </location>
</feature>
<protein>
    <recommendedName>
        <fullName evidence="4">S-adenosyl methyltransferase</fullName>
    </recommendedName>
</protein>
<dbReference type="PIRSF" id="PIRSF017393">
    <property type="entry name" value="MTase_SAV2177"/>
    <property type="match status" value="1"/>
</dbReference>
<feature type="region of interest" description="Disordered" evidence="1">
    <location>
        <begin position="1"/>
        <end position="24"/>
    </location>
</feature>